<accession>A0A6J8E3M5</accession>
<evidence type="ECO:0000313" key="1">
    <source>
        <dbReference type="EMBL" id="CAC5414668.1"/>
    </source>
</evidence>
<evidence type="ECO:0008006" key="3">
    <source>
        <dbReference type="Google" id="ProtNLM"/>
    </source>
</evidence>
<sequence>MADRITVVTENRNWRLFLPFTLSEDHLTTGSQWEEWLEGIEREFRYFCITDPEDKKDAMIIYGDRRMDVYEKLKKNLDDYFAPKKNKHYARYVFLKMRPINGESTLAYATRLRERAADCEFENQDDRILEHIIQTTDNELLIKKKINRKWTLDQMSQEVHQLEDTTLQIHDMRDLHTASRAGEIAKVSNYGGKQRNYGMQNRWKTHTMRHERRNNCNYCGKNTRLNDVKIVELTENSVTNVRNGIILL</sequence>
<gene>
    <name evidence="1" type="ORF">MCOR_47425</name>
</gene>
<organism evidence="1 2">
    <name type="scientific">Mytilus coruscus</name>
    <name type="common">Sea mussel</name>
    <dbReference type="NCBI Taxonomy" id="42192"/>
    <lineage>
        <taxon>Eukaryota</taxon>
        <taxon>Metazoa</taxon>
        <taxon>Spiralia</taxon>
        <taxon>Lophotrochozoa</taxon>
        <taxon>Mollusca</taxon>
        <taxon>Bivalvia</taxon>
        <taxon>Autobranchia</taxon>
        <taxon>Pteriomorphia</taxon>
        <taxon>Mytilida</taxon>
        <taxon>Mytiloidea</taxon>
        <taxon>Mytilidae</taxon>
        <taxon>Mytilinae</taxon>
        <taxon>Mytilus</taxon>
    </lineage>
</organism>
<dbReference type="OrthoDB" id="6078051at2759"/>
<protein>
    <recommendedName>
        <fullName evidence="3">Retrotransposon gag domain-containing protein</fullName>
    </recommendedName>
</protein>
<dbReference type="Proteomes" id="UP000507470">
    <property type="component" value="Unassembled WGS sequence"/>
</dbReference>
<dbReference type="EMBL" id="CACVKT020008352">
    <property type="protein sequence ID" value="CAC5414668.1"/>
    <property type="molecule type" value="Genomic_DNA"/>
</dbReference>
<name>A0A6J8E3M5_MYTCO</name>
<keyword evidence="2" id="KW-1185">Reference proteome</keyword>
<proteinExistence type="predicted"/>
<reference evidence="1 2" key="1">
    <citation type="submission" date="2020-06" db="EMBL/GenBank/DDBJ databases">
        <authorList>
            <person name="Li R."/>
            <person name="Bekaert M."/>
        </authorList>
    </citation>
    <scope>NUCLEOTIDE SEQUENCE [LARGE SCALE GENOMIC DNA]</scope>
    <source>
        <strain evidence="2">wild</strain>
    </source>
</reference>
<dbReference type="PANTHER" id="PTHR33198:SF20">
    <property type="entry name" value="RETROTRANSPOSON GAG DOMAIN-CONTAINING PROTEIN"/>
    <property type="match status" value="1"/>
</dbReference>
<dbReference type="PANTHER" id="PTHR33198">
    <property type="entry name" value="ANK_REP_REGION DOMAIN-CONTAINING PROTEIN-RELATED"/>
    <property type="match status" value="1"/>
</dbReference>
<dbReference type="AlphaFoldDB" id="A0A6J8E3M5"/>
<evidence type="ECO:0000313" key="2">
    <source>
        <dbReference type="Proteomes" id="UP000507470"/>
    </source>
</evidence>